<proteinExistence type="predicted"/>
<organism evidence="1 2">
    <name type="scientific">Kribbella albertanoniae</name>
    <dbReference type="NCBI Taxonomy" id="1266829"/>
    <lineage>
        <taxon>Bacteria</taxon>
        <taxon>Bacillati</taxon>
        <taxon>Actinomycetota</taxon>
        <taxon>Actinomycetes</taxon>
        <taxon>Propionibacteriales</taxon>
        <taxon>Kribbellaceae</taxon>
        <taxon>Kribbella</taxon>
    </lineage>
</organism>
<evidence type="ECO:0000313" key="2">
    <source>
        <dbReference type="Proteomes" id="UP000295075"/>
    </source>
</evidence>
<dbReference type="EMBL" id="SMKA01000101">
    <property type="protein sequence ID" value="TDC26935.1"/>
    <property type="molecule type" value="Genomic_DNA"/>
</dbReference>
<gene>
    <name evidence="1" type="ORF">E1261_21595</name>
</gene>
<sequence>MTPSKGRTQDCNRAQARVRLNQAAAFREVAELVDGEDNDLATLQVSASLAVLAGIAASDAACCAALGCRSRGQDHRQAIALVAQAGPEGVVMSRALSTLLDLKDNAHYGMEFVTSAQVKKALRQSAILVDSATRLLTQE</sequence>
<comment type="caution">
    <text evidence="1">The sequence shown here is derived from an EMBL/GenBank/DDBJ whole genome shotgun (WGS) entry which is preliminary data.</text>
</comment>
<dbReference type="AlphaFoldDB" id="A0A4V2XQQ4"/>
<reference evidence="1 2" key="1">
    <citation type="submission" date="2019-03" db="EMBL/GenBank/DDBJ databases">
        <title>Draft genome sequences of novel Actinobacteria.</title>
        <authorList>
            <person name="Sahin N."/>
            <person name="Ay H."/>
            <person name="Saygin H."/>
        </authorList>
    </citation>
    <scope>NUCLEOTIDE SEQUENCE [LARGE SCALE GENOMIC DNA]</scope>
    <source>
        <strain evidence="1 2">JCM 30547</strain>
    </source>
</reference>
<dbReference type="RefSeq" id="WP_132409204.1">
    <property type="nucleotide sequence ID" value="NZ_SMKA01000101.1"/>
</dbReference>
<keyword evidence="2" id="KW-1185">Reference proteome</keyword>
<evidence type="ECO:0000313" key="1">
    <source>
        <dbReference type="EMBL" id="TDC26935.1"/>
    </source>
</evidence>
<dbReference type="Proteomes" id="UP000295075">
    <property type="component" value="Unassembled WGS sequence"/>
</dbReference>
<evidence type="ECO:0008006" key="3">
    <source>
        <dbReference type="Google" id="ProtNLM"/>
    </source>
</evidence>
<protein>
    <recommendedName>
        <fullName evidence="3">DNA-binding protein</fullName>
    </recommendedName>
</protein>
<accession>A0A4V2XQQ4</accession>
<name>A0A4V2XQQ4_9ACTN</name>
<dbReference type="OrthoDB" id="3828743at2"/>